<protein>
    <submittedName>
        <fullName evidence="2">Uncharacterized protein</fullName>
    </submittedName>
</protein>
<dbReference type="AlphaFoldDB" id="A0A165EZA2"/>
<evidence type="ECO:0000313" key="2">
    <source>
        <dbReference type="EMBL" id="KZV88034.1"/>
    </source>
</evidence>
<keyword evidence="3" id="KW-1185">Reference proteome</keyword>
<keyword evidence="1" id="KW-0472">Membrane</keyword>
<gene>
    <name evidence="2" type="ORF">EXIGLDRAFT_773090</name>
</gene>
<dbReference type="Proteomes" id="UP000077266">
    <property type="component" value="Unassembled WGS sequence"/>
</dbReference>
<proteinExistence type="predicted"/>
<evidence type="ECO:0000256" key="1">
    <source>
        <dbReference type="SAM" id="Phobius"/>
    </source>
</evidence>
<sequence length="53" mass="6034">MVVWSSVALVSGKYQLVYQLNEYLLGLWATLVIVLTLHMLVVQANLMFRPAQL</sequence>
<keyword evidence="1" id="KW-0812">Transmembrane</keyword>
<dbReference type="InParanoid" id="A0A165EZA2"/>
<organism evidence="2 3">
    <name type="scientific">Exidia glandulosa HHB12029</name>
    <dbReference type="NCBI Taxonomy" id="1314781"/>
    <lineage>
        <taxon>Eukaryota</taxon>
        <taxon>Fungi</taxon>
        <taxon>Dikarya</taxon>
        <taxon>Basidiomycota</taxon>
        <taxon>Agaricomycotina</taxon>
        <taxon>Agaricomycetes</taxon>
        <taxon>Auriculariales</taxon>
        <taxon>Exidiaceae</taxon>
        <taxon>Exidia</taxon>
    </lineage>
</organism>
<accession>A0A165EZA2</accession>
<keyword evidence="1" id="KW-1133">Transmembrane helix</keyword>
<feature type="transmembrane region" description="Helical" evidence="1">
    <location>
        <begin position="23"/>
        <end position="48"/>
    </location>
</feature>
<dbReference type="EMBL" id="KV426109">
    <property type="protein sequence ID" value="KZV88034.1"/>
    <property type="molecule type" value="Genomic_DNA"/>
</dbReference>
<name>A0A165EZA2_EXIGL</name>
<evidence type="ECO:0000313" key="3">
    <source>
        <dbReference type="Proteomes" id="UP000077266"/>
    </source>
</evidence>
<reference evidence="2 3" key="1">
    <citation type="journal article" date="2016" name="Mol. Biol. Evol.">
        <title>Comparative Genomics of Early-Diverging Mushroom-Forming Fungi Provides Insights into the Origins of Lignocellulose Decay Capabilities.</title>
        <authorList>
            <person name="Nagy L.G."/>
            <person name="Riley R."/>
            <person name="Tritt A."/>
            <person name="Adam C."/>
            <person name="Daum C."/>
            <person name="Floudas D."/>
            <person name="Sun H."/>
            <person name="Yadav J.S."/>
            <person name="Pangilinan J."/>
            <person name="Larsson K.H."/>
            <person name="Matsuura K."/>
            <person name="Barry K."/>
            <person name="Labutti K."/>
            <person name="Kuo R."/>
            <person name="Ohm R.A."/>
            <person name="Bhattacharya S.S."/>
            <person name="Shirouzu T."/>
            <person name="Yoshinaga Y."/>
            <person name="Martin F.M."/>
            <person name="Grigoriev I.V."/>
            <person name="Hibbett D.S."/>
        </authorList>
    </citation>
    <scope>NUCLEOTIDE SEQUENCE [LARGE SCALE GENOMIC DNA]</scope>
    <source>
        <strain evidence="2 3">HHB12029</strain>
    </source>
</reference>